<dbReference type="InterPro" id="IPR001810">
    <property type="entry name" value="F-box_dom"/>
</dbReference>
<accession>A0A067MD06</accession>
<dbReference type="InParanoid" id="A0A067MD06"/>
<evidence type="ECO:0000259" key="1">
    <source>
        <dbReference type="Pfam" id="PF12937"/>
    </source>
</evidence>
<dbReference type="HOGENOM" id="CLU_039742_1_0_1"/>
<protein>
    <recommendedName>
        <fullName evidence="1">F-box domain-containing protein</fullName>
    </recommendedName>
</protein>
<dbReference type="SUPFAM" id="SSF81383">
    <property type="entry name" value="F-box domain"/>
    <property type="match status" value="1"/>
</dbReference>
<evidence type="ECO:0000313" key="2">
    <source>
        <dbReference type="EMBL" id="KDQ09461.1"/>
    </source>
</evidence>
<name>A0A067MD06_BOTB1</name>
<reference evidence="3" key="1">
    <citation type="journal article" date="2014" name="Proc. Natl. Acad. Sci. U.S.A.">
        <title>Extensive sampling of basidiomycete genomes demonstrates inadequacy of the white-rot/brown-rot paradigm for wood decay fungi.</title>
        <authorList>
            <person name="Riley R."/>
            <person name="Salamov A.A."/>
            <person name="Brown D.W."/>
            <person name="Nagy L.G."/>
            <person name="Floudas D."/>
            <person name="Held B.W."/>
            <person name="Levasseur A."/>
            <person name="Lombard V."/>
            <person name="Morin E."/>
            <person name="Otillar R."/>
            <person name="Lindquist E.A."/>
            <person name="Sun H."/>
            <person name="LaButti K.M."/>
            <person name="Schmutz J."/>
            <person name="Jabbour D."/>
            <person name="Luo H."/>
            <person name="Baker S.E."/>
            <person name="Pisabarro A.G."/>
            <person name="Walton J.D."/>
            <person name="Blanchette R.A."/>
            <person name="Henrissat B."/>
            <person name="Martin F."/>
            <person name="Cullen D."/>
            <person name="Hibbett D.S."/>
            <person name="Grigoriev I.V."/>
        </authorList>
    </citation>
    <scope>NUCLEOTIDE SEQUENCE [LARGE SCALE GENOMIC DNA]</scope>
    <source>
        <strain evidence="3">FD-172 SS1</strain>
    </source>
</reference>
<feature type="domain" description="F-box" evidence="1">
    <location>
        <begin position="17"/>
        <end position="58"/>
    </location>
</feature>
<organism evidence="2 3">
    <name type="scientific">Botryobasidium botryosum (strain FD-172 SS1)</name>
    <dbReference type="NCBI Taxonomy" id="930990"/>
    <lineage>
        <taxon>Eukaryota</taxon>
        <taxon>Fungi</taxon>
        <taxon>Dikarya</taxon>
        <taxon>Basidiomycota</taxon>
        <taxon>Agaricomycotina</taxon>
        <taxon>Agaricomycetes</taxon>
        <taxon>Cantharellales</taxon>
        <taxon>Botryobasidiaceae</taxon>
        <taxon>Botryobasidium</taxon>
    </lineage>
</organism>
<dbReference type="AlphaFoldDB" id="A0A067MD06"/>
<dbReference type="EMBL" id="KL198078">
    <property type="protein sequence ID" value="KDQ09461.1"/>
    <property type="molecule type" value="Genomic_DNA"/>
</dbReference>
<dbReference type="SUPFAM" id="SSF52047">
    <property type="entry name" value="RNI-like"/>
    <property type="match status" value="1"/>
</dbReference>
<dbReference type="InterPro" id="IPR036047">
    <property type="entry name" value="F-box-like_dom_sf"/>
</dbReference>
<dbReference type="Pfam" id="PF12937">
    <property type="entry name" value="F-box-like"/>
    <property type="match status" value="1"/>
</dbReference>
<dbReference type="CDD" id="cd09917">
    <property type="entry name" value="F-box_SF"/>
    <property type="match status" value="1"/>
</dbReference>
<dbReference type="Gene3D" id="3.80.10.10">
    <property type="entry name" value="Ribonuclease Inhibitor"/>
    <property type="match status" value="1"/>
</dbReference>
<dbReference type="InterPro" id="IPR032675">
    <property type="entry name" value="LRR_dom_sf"/>
</dbReference>
<keyword evidence="3" id="KW-1185">Reference proteome</keyword>
<dbReference type="Proteomes" id="UP000027195">
    <property type="component" value="Unassembled WGS sequence"/>
</dbReference>
<sequence>MIILVDSCMMLLAQLDNDILTAICSFLTTRRSLLSLARTCRAFHAIIIPTFLYARLHFAGSPYVDTAAELRLRSLFDAVRRRESVGRAVRHLVIHSTTGADSLWGDSLSRMPNMRSLTISRRDPSPVLLKAIPTMPHLHTLSLKSCSSKLVELLRGIRFRHLDLITLEWYNLTPDSAFGEILLYSRDTLNELTLSNLTWCFESDIPSGQSSPSHDGRDPVWPRITRLHLGSVFRDNTPLNLAYHFPSVVCLRALNRPYGLDHPCNRPFFAGLRSLEGQTEDLKLAESLGAMLRRAHISIPYIVTESAFDNLPLQSTLQSLTLYVNLKFPSNSLKRLAVSCPKVKFLGLHLEVESSIGPLLETIFSHLSDLPLECVHIHWGYVGKPHKLLVSSGDSRDVAMLVRLVPRIIPSLHFISFTSPGFKIYLRRSTDARGVAGLGGFTKMSEEDGLGLLQYYEWRWMDQAEERVDSS</sequence>
<evidence type="ECO:0000313" key="3">
    <source>
        <dbReference type="Proteomes" id="UP000027195"/>
    </source>
</evidence>
<proteinExistence type="predicted"/>
<gene>
    <name evidence="2" type="ORF">BOTBODRAFT_191087</name>
</gene>